<feature type="domain" description="Thioredoxin" evidence="2">
    <location>
        <begin position="307"/>
        <end position="448"/>
    </location>
</feature>
<dbReference type="InterPro" id="IPR036249">
    <property type="entry name" value="Thioredoxin-like_sf"/>
</dbReference>
<sequence length="448" mass="52825">MSYLKFISLFGAIFLVNACANKTLDTINIELYLSLHNEQIAFKSGNVEFPFYFLEKDYPDYFNFQNFKSPEGFTDSKHKYITTSHFDYSKSASYFGEEHKFKEPNFEVKEQENQTFFSFLTTMNVLTDDKQILLIDINNDKSFEDEVVYVREKNKFKSIDNKTPVLNYNQFFYTKNGFESYNRIIEIQPYNGKFLYYRLKDTMARKMAVVGLLKDYWRGKFSVDNNTYEIVAQGFNSNNIEFLIKDENLKFSKNDEYYNTNYRYQMNDTILLNSKAYKIDTLSFFDDNPSTITLSHVPNYKPRGFGFRIGEEIGNILLLSLKNENVAINKVYDKSDLTIFYFWGTWCIPCRETTDYLIRLREKYPVEINVVGIAYEKNMETLIAYEDKKGKNWQNFFTKSEYNPNSITQKLRIDGFPSFIAIDKKGIIHLRGSGLDAFKQIEELISNN</sequence>
<keyword evidence="1" id="KW-0732">Signal</keyword>
<dbReference type="InterPro" id="IPR012336">
    <property type="entry name" value="Thioredoxin-like_fold"/>
</dbReference>
<dbReference type="Proteomes" id="UP001597526">
    <property type="component" value="Unassembled WGS sequence"/>
</dbReference>
<protein>
    <submittedName>
        <fullName evidence="3">TlpA family protein disulfide reductase</fullName>
    </submittedName>
</protein>
<reference evidence="4" key="1">
    <citation type="journal article" date="2019" name="Int. J. Syst. Evol. Microbiol.">
        <title>The Global Catalogue of Microorganisms (GCM) 10K type strain sequencing project: providing services to taxonomists for standard genome sequencing and annotation.</title>
        <authorList>
            <consortium name="The Broad Institute Genomics Platform"/>
            <consortium name="The Broad Institute Genome Sequencing Center for Infectious Disease"/>
            <person name="Wu L."/>
            <person name="Ma J."/>
        </authorList>
    </citation>
    <scope>NUCLEOTIDE SEQUENCE [LARGE SCALE GENOMIC DNA]</scope>
    <source>
        <strain evidence="4">KCTC 52368</strain>
    </source>
</reference>
<dbReference type="CDD" id="cd02966">
    <property type="entry name" value="TlpA_like_family"/>
    <property type="match status" value="1"/>
</dbReference>
<organism evidence="3 4">
    <name type="scientific">Croceitalea marina</name>
    <dbReference type="NCBI Taxonomy" id="1775166"/>
    <lineage>
        <taxon>Bacteria</taxon>
        <taxon>Pseudomonadati</taxon>
        <taxon>Bacteroidota</taxon>
        <taxon>Flavobacteriia</taxon>
        <taxon>Flavobacteriales</taxon>
        <taxon>Flavobacteriaceae</taxon>
        <taxon>Croceitalea</taxon>
    </lineage>
</organism>
<proteinExistence type="predicted"/>
<keyword evidence="4" id="KW-1185">Reference proteome</keyword>
<gene>
    <name evidence="3" type="ORF">ACFSQJ_14760</name>
</gene>
<dbReference type="Gene3D" id="3.40.30.10">
    <property type="entry name" value="Glutaredoxin"/>
    <property type="match status" value="1"/>
</dbReference>
<dbReference type="InterPro" id="IPR050553">
    <property type="entry name" value="Thioredoxin_ResA/DsbE_sf"/>
</dbReference>
<accession>A0ABW5N0S9</accession>
<dbReference type="RefSeq" id="WP_377767730.1">
    <property type="nucleotide sequence ID" value="NZ_JBHULB010000075.1"/>
</dbReference>
<dbReference type="EMBL" id="JBHULB010000075">
    <property type="protein sequence ID" value="MFD2588198.1"/>
    <property type="molecule type" value="Genomic_DNA"/>
</dbReference>
<dbReference type="PROSITE" id="PS51352">
    <property type="entry name" value="THIOREDOXIN_2"/>
    <property type="match status" value="1"/>
</dbReference>
<comment type="caution">
    <text evidence="3">The sequence shown here is derived from an EMBL/GenBank/DDBJ whole genome shotgun (WGS) entry which is preliminary data.</text>
</comment>
<dbReference type="InterPro" id="IPR013766">
    <property type="entry name" value="Thioredoxin_domain"/>
</dbReference>
<feature type="signal peptide" evidence="1">
    <location>
        <begin position="1"/>
        <end position="18"/>
    </location>
</feature>
<evidence type="ECO:0000259" key="2">
    <source>
        <dbReference type="PROSITE" id="PS51352"/>
    </source>
</evidence>
<dbReference type="SUPFAM" id="SSF52833">
    <property type="entry name" value="Thioredoxin-like"/>
    <property type="match status" value="1"/>
</dbReference>
<evidence type="ECO:0000313" key="4">
    <source>
        <dbReference type="Proteomes" id="UP001597526"/>
    </source>
</evidence>
<dbReference type="PANTHER" id="PTHR42852">
    <property type="entry name" value="THIOL:DISULFIDE INTERCHANGE PROTEIN DSBE"/>
    <property type="match status" value="1"/>
</dbReference>
<dbReference type="Pfam" id="PF13905">
    <property type="entry name" value="Thioredoxin_8"/>
    <property type="match status" value="1"/>
</dbReference>
<dbReference type="PANTHER" id="PTHR42852:SF18">
    <property type="entry name" value="CHROMOSOME UNDETERMINED SCAFFOLD_47, WHOLE GENOME SHOTGUN SEQUENCE"/>
    <property type="match status" value="1"/>
</dbReference>
<evidence type="ECO:0000313" key="3">
    <source>
        <dbReference type="EMBL" id="MFD2588198.1"/>
    </source>
</evidence>
<evidence type="ECO:0000256" key="1">
    <source>
        <dbReference type="SAM" id="SignalP"/>
    </source>
</evidence>
<feature type="chain" id="PRO_5045772998" evidence="1">
    <location>
        <begin position="19"/>
        <end position="448"/>
    </location>
</feature>
<name>A0ABW5N0S9_9FLAO</name>